<dbReference type="Pfam" id="PF13468">
    <property type="entry name" value="Glyoxalase_3"/>
    <property type="match status" value="1"/>
</dbReference>
<dbReference type="Proteomes" id="UP000295075">
    <property type="component" value="Unassembled WGS sequence"/>
</dbReference>
<comment type="caution">
    <text evidence="2">The sequence shown here is derived from an EMBL/GenBank/DDBJ whole genome shotgun (WGS) entry which is preliminary data.</text>
</comment>
<organism evidence="2 3">
    <name type="scientific">Kribbella albertanoniae</name>
    <dbReference type="NCBI Taxonomy" id="1266829"/>
    <lineage>
        <taxon>Bacteria</taxon>
        <taxon>Bacillati</taxon>
        <taxon>Actinomycetota</taxon>
        <taxon>Actinomycetes</taxon>
        <taxon>Propionibacteriales</taxon>
        <taxon>Kribbellaceae</taxon>
        <taxon>Kribbella</taxon>
    </lineage>
</organism>
<dbReference type="RefSeq" id="WP_132400927.1">
    <property type="nucleotide sequence ID" value="NZ_SMKA01000004.1"/>
</dbReference>
<reference evidence="2 3" key="1">
    <citation type="submission" date="2019-03" db="EMBL/GenBank/DDBJ databases">
        <title>Draft genome sequences of novel Actinobacteria.</title>
        <authorList>
            <person name="Sahin N."/>
            <person name="Ay H."/>
            <person name="Saygin H."/>
        </authorList>
    </citation>
    <scope>NUCLEOTIDE SEQUENCE [LARGE SCALE GENOMIC DNA]</scope>
    <source>
        <strain evidence="2 3">JCM 30547</strain>
    </source>
</reference>
<evidence type="ECO:0000313" key="3">
    <source>
        <dbReference type="Proteomes" id="UP000295075"/>
    </source>
</evidence>
<sequence length="212" mass="22643">MEIDHVVLAARSREAAEGVLERAGLAVARSRTIPGLGLSNLVVPLRHGQLLEIHYPNGDAPAAGAPPLLAFDQEALDAHPADELIPMAWLVVIEEEQRLRELAAIHEMSVFDAPAEGPGFPPYILAGFGANFERRFLPCLIHWPQGQPILTAAHRRDPVGITRIDVAGPAGQIEDWCGGPPSGLHALPGTAGPRRVEVAFTDGPPHTFGLTD</sequence>
<dbReference type="AlphaFoldDB" id="A0A4R4QH94"/>
<dbReference type="InterPro" id="IPR025870">
    <property type="entry name" value="Glyoxalase-like_dom"/>
</dbReference>
<accession>A0A4R4QH94</accession>
<protein>
    <recommendedName>
        <fullName evidence="1">Glyoxalase-like domain-containing protein</fullName>
    </recommendedName>
</protein>
<feature type="domain" description="Glyoxalase-like" evidence="1">
    <location>
        <begin position="3"/>
        <end position="169"/>
    </location>
</feature>
<keyword evidence="3" id="KW-1185">Reference proteome</keyword>
<dbReference type="EMBL" id="SMKA01000004">
    <property type="protein sequence ID" value="TDC35007.1"/>
    <property type="molecule type" value="Genomic_DNA"/>
</dbReference>
<evidence type="ECO:0000259" key="1">
    <source>
        <dbReference type="Pfam" id="PF13468"/>
    </source>
</evidence>
<gene>
    <name evidence="2" type="ORF">E1261_02175</name>
</gene>
<proteinExistence type="predicted"/>
<dbReference type="OrthoDB" id="8857320at2"/>
<evidence type="ECO:0000313" key="2">
    <source>
        <dbReference type="EMBL" id="TDC35007.1"/>
    </source>
</evidence>
<name>A0A4R4QH94_9ACTN</name>